<protein>
    <recommendedName>
        <fullName evidence="7">PHD-type domain-containing protein</fullName>
    </recommendedName>
</protein>
<keyword evidence="2" id="KW-0677">Repeat</keyword>
<accession>A0ABR2YZJ3</accession>
<evidence type="ECO:0000256" key="3">
    <source>
        <dbReference type="ARBA" id="ARBA00022771"/>
    </source>
</evidence>
<proteinExistence type="predicted"/>
<keyword evidence="4" id="KW-0862">Zinc</keyword>
<feature type="compositionally biased region" description="Low complexity" evidence="6">
    <location>
        <begin position="293"/>
        <end position="326"/>
    </location>
</feature>
<dbReference type="InterPro" id="IPR011011">
    <property type="entry name" value="Znf_FYVE_PHD"/>
</dbReference>
<feature type="region of interest" description="Disordered" evidence="6">
    <location>
        <begin position="245"/>
        <end position="353"/>
    </location>
</feature>
<feature type="compositionally biased region" description="Basic and acidic residues" evidence="6">
    <location>
        <begin position="279"/>
        <end position="288"/>
    </location>
</feature>
<evidence type="ECO:0000256" key="1">
    <source>
        <dbReference type="ARBA" id="ARBA00022723"/>
    </source>
</evidence>
<dbReference type="InterPro" id="IPR019786">
    <property type="entry name" value="Zinc_finger_PHD-type_CS"/>
</dbReference>
<dbReference type="PROSITE" id="PS01359">
    <property type="entry name" value="ZF_PHD_1"/>
    <property type="match status" value="1"/>
</dbReference>
<dbReference type="SMART" id="SM00249">
    <property type="entry name" value="PHD"/>
    <property type="match status" value="3"/>
</dbReference>
<evidence type="ECO:0000313" key="9">
    <source>
        <dbReference type="Proteomes" id="UP001491310"/>
    </source>
</evidence>
<dbReference type="Gene3D" id="3.30.40.10">
    <property type="entry name" value="Zinc/RING finger domain, C3HC4 (zinc finger)"/>
    <property type="match status" value="2"/>
</dbReference>
<evidence type="ECO:0000259" key="7">
    <source>
        <dbReference type="PROSITE" id="PS50016"/>
    </source>
</evidence>
<feature type="compositionally biased region" description="Pro residues" evidence="6">
    <location>
        <begin position="327"/>
        <end position="336"/>
    </location>
</feature>
<keyword evidence="9" id="KW-1185">Reference proteome</keyword>
<comment type="caution">
    <text evidence="8">The sequence shown here is derived from an EMBL/GenBank/DDBJ whole genome shotgun (WGS) entry which is preliminary data.</text>
</comment>
<name>A0ABR2YZJ3_9CHLO</name>
<dbReference type="SUPFAM" id="SSF57903">
    <property type="entry name" value="FYVE/PHD zinc finger"/>
    <property type="match status" value="1"/>
</dbReference>
<dbReference type="Proteomes" id="UP001491310">
    <property type="component" value="Unassembled WGS sequence"/>
</dbReference>
<evidence type="ECO:0000256" key="4">
    <source>
        <dbReference type="ARBA" id="ARBA00022833"/>
    </source>
</evidence>
<dbReference type="InterPro" id="IPR055198">
    <property type="entry name" value="NSD_PHD"/>
</dbReference>
<evidence type="ECO:0000256" key="6">
    <source>
        <dbReference type="SAM" id="MobiDB-lite"/>
    </source>
</evidence>
<feature type="region of interest" description="Disordered" evidence="6">
    <location>
        <begin position="545"/>
        <end position="631"/>
    </location>
</feature>
<keyword evidence="1" id="KW-0479">Metal-binding</keyword>
<dbReference type="InterPro" id="IPR019787">
    <property type="entry name" value="Znf_PHD-finger"/>
</dbReference>
<dbReference type="EMBL" id="JALJOT010000003">
    <property type="protein sequence ID" value="KAK9916851.1"/>
    <property type="molecule type" value="Genomic_DNA"/>
</dbReference>
<feature type="compositionally biased region" description="Low complexity" evidence="6">
    <location>
        <begin position="600"/>
        <end position="621"/>
    </location>
</feature>
<evidence type="ECO:0000313" key="8">
    <source>
        <dbReference type="EMBL" id="KAK9916851.1"/>
    </source>
</evidence>
<feature type="domain" description="PHD-type" evidence="7">
    <location>
        <begin position="362"/>
        <end position="414"/>
    </location>
</feature>
<dbReference type="CDD" id="cd15566">
    <property type="entry name" value="PHD3_NSD"/>
    <property type="match status" value="1"/>
</dbReference>
<dbReference type="InterPro" id="IPR055197">
    <property type="entry name" value="PHDvar_NSD"/>
</dbReference>
<gene>
    <name evidence="8" type="ORF">WJX75_007876</name>
</gene>
<dbReference type="Pfam" id="PF22908">
    <property type="entry name" value="PHD_NSD"/>
    <property type="match status" value="1"/>
</dbReference>
<dbReference type="Gene3D" id="2.30.30.1040">
    <property type="match status" value="1"/>
</dbReference>
<dbReference type="InterPro" id="IPR013083">
    <property type="entry name" value="Znf_RING/FYVE/PHD"/>
</dbReference>
<dbReference type="PANTHER" id="PTHR46235:SF3">
    <property type="entry name" value="PHD FINGER-CONTAINING PROTEIN DDB_G0268158"/>
    <property type="match status" value="1"/>
</dbReference>
<sequence length="770" mass="85229">MRPYKEEELTDLEWARRAPELEPGSFLRKEDGSDAMDPRGVALAFVKEGYFAQCDAIGLPREEPHWTSLALRRSQTLQFTNLKRFSRIGAPTASKLGLVEICTVVSATYHRRILPEDSPALTTAIDFYVDSGTGEWLIPRARYEEAQKRAWRRGNRFKMFWDAPETPGVGIWWHGVVRGRVQRDRFDPLRDSPWEALRVRWDSGGQETMVSMWEIQPEDPPAWLPPPPREEVAVSDDEAVWQLDWHSSSDSEDSDETEGQRRKRRRQRRHVVLPGEIETEQHLRDPARRQRRANSSQPQPQGQAQAQAQANRSSGGSADEQAAEAPLRPPPPPPLMPRDAEARPPLTMQRPSSRHLKMDWNSLFCGRCGDGGELLECDGTCLRSFHQHCLTSSERPSPDDPPDAKWFCPDCRLGIGSCAICKRTGVVGQHILKCKMGSCGYYYHNACLNTIKDSGCLKIHREDPAVAAGGNGERVFTCPAHFCHACRVSGDAQRMLRCWRCPTAYHSRCKPEGVRRMNAKNIECVSCSRLCAASVGVAAVHMVSPVPTPRNRHETGPSTRAVFDCGSGEDPIQRKRPRKPSKDGGSANRNGAAMRPASAGPSNPNGQPQAQPPVAAQPSVATGPSADAAQRPTRLAVLEARIMEDAAVEEALNCTGRIVPLEGNSGSKDLVGKTVFTFGAQKKAGDFYVPSDRIKVHSQLVVHPGGRITIGFCNAQARERYPITIIHAEGDPTTLTNMQCVPLRHQDVLTIAGACFIFERVGIEEALAAR</sequence>
<organism evidence="8 9">
    <name type="scientific">Coccomyxa subellipsoidea</name>
    <dbReference type="NCBI Taxonomy" id="248742"/>
    <lineage>
        <taxon>Eukaryota</taxon>
        <taxon>Viridiplantae</taxon>
        <taxon>Chlorophyta</taxon>
        <taxon>core chlorophytes</taxon>
        <taxon>Trebouxiophyceae</taxon>
        <taxon>Trebouxiophyceae incertae sedis</taxon>
        <taxon>Coccomyxaceae</taxon>
        <taxon>Coccomyxa</taxon>
    </lineage>
</organism>
<dbReference type="Pfam" id="PF00628">
    <property type="entry name" value="PHD"/>
    <property type="match status" value="1"/>
</dbReference>
<dbReference type="InterPro" id="IPR001965">
    <property type="entry name" value="Znf_PHD"/>
</dbReference>
<evidence type="ECO:0000256" key="5">
    <source>
        <dbReference type="PROSITE-ProRule" id="PRU00146"/>
    </source>
</evidence>
<dbReference type="PROSITE" id="PS50016">
    <property type="entry name" value="ZF_PHD_2"/>
    <property type="match status" value="1"/>
</dbReference>
<dbReference type="PANTHER" id="PTHR46235">
    <property type="entry name" value="PHD FINGER-CONTAINING PROTEIN DDB_G0268158"/>
    <property type="match status" value="1"/>
</dbReference>
<evidence type="ECO:0000256" key="2">
    <source>
        <dbReference type="ARBA" id="ARBA00022737"/>
    </source>
</evidence>
<feature type="compositionally biased region" description="Basic residues" evidence="6">
    <location>
        <begin position="261"/>
        <end position="271"/>
    </location>
</feature>
<reference evidence="8 9" key="1">
    <citation type="journal article" date="2024" name="Nat. Commun.">
        <title>Phylogenomics reveals the evolutionary origins of lichenization in chlorophyte algae.</title>
        <authorList>
            <person name="Puginier C."/>
            <person name="Libourel C."/>
            <person name="Otte J."/>
            <person name="Skaloud P."/>
            <person name="Haon M."/>
            <person name="Grisel S."/>
            <person name="Petersen M."/>
            <person name="Berrin J.G."/>
            <person name="Delaux P.M."/>
            <person name="Dal Grande F."/>
            <person name="Keller J."/>
        </authorList>
    </citation>
    <scope>NUCLEOTIDE SEQUENCE [LARGE SCALE GENOMIC DNA]</scope>
    <source>
        <strain evidence="8 9">SAG 216-7</strain>
    </source>
</reference>
<dbReference type="Pfam" id="PF23004">
    <property type="entry name" value="PHDvar_NSD"/>
    <property type="match status" value="1"/>
</dbReference>
<dbReference type="CDD" id="cd15565">
    <property type="entry name" value="PHD2_NSD"/>
    <property type="match status" value="1"/>
</dbReference>
<keyword evidence="3 5" id="KW-0863">Zinc-finger</keyword>